<proteinExistence type="predicted"/>
<evidence type="ECO:0000313" key="3">
    <source>
        <dbReference type="Proteomes" id="UP001058974"/>
    </source>
</evidence>
<sequence length="188" mass="21188">MDEQENLNSERSTSDSLAVENLNSTQYGYCFNRSDDEDDDYGFYHSNTESWPYSRINDYDDLVNIQERSSNCVEAPQNLELEGADGIQALGKEADEHDHTDGCETSPYQEEANNIELVDFENNGLLWLPPEAEDEEDDREVVLYDDDDDVVTKGLLHTSSAGFAAVVGLRHTALPSSVVTAEFEDYRK</sequence>
<dbReference type="Gramene" id="Psat02G0421000-T1">
    <property type="protein sequence ID" value="KAI5438377.1"/>
    <property type="gene ID" value="KIW84_024210"/>
</dbReference>
<gene>
    <name evidence="2" type="ORF">KIW84_024210</name>
</gene>
<dbReference type="Proteomes" id="UP001058974">
    <property type="component" value="Chromosome 2"/>
</dbReference>
<comment type="caution">
    <text evidence="2">The sequence shown here is derived from an EMBL/GenBank/DDBJ whole genome shotgun (WGS) entry which is preliminary data.</text>
</comment>
<organism evidence="2 3">
    <name type="scientific">Pisum sativum</name>
    <name type="common">Garden pea</name>
    <name type="synonym">Lathyrus oleraceus</name>
    <dbReference type="NCBI Taxonomy" id="3888"/>
    <lineage>
        <taxon>Eukaryota</taxon>
        <taxon>Viridiplantae</taxon>
        <taxon>Streptophyta</taxon>
        <taxon>Embryophyta</taxon>
        <taxon>Tracheophyta</taxon>
        <taxon>Spermatophyta</taxon>
        <taxon>Magnoliopsida</taxon>
        <taxon>eudicotyledons</taxon>
        <taxon>Gunneridae</taxon>
        <taxon>Pentapetalae</taxon>
        <taxon>rosids</taxon>
        <taxon>fabids</taxon>
        <taxon>Fabales</taxon>
        <taxon>Fabaceae</taxon>
        <taxon>Papilionoideae</taxon>
        <taxon>50 kb inversion clade</taxon>
        <taxon>NPAAA clade</taxon>
        <taxon>Hologalegina</taxon>
        <taxon>IRL clade</taxon>
        <taxon>Fabeae</taxon>
        <taxon>Lathyrus</taxon>
    </lineage>
</organism>
<dbReference type="EMBL" id="JAMSHJ010000002">
    <property type="protein sequence ID" value="KAI5438377.1"/>
    <property type="molecule type" value="Genomic_DNA"/>
</dbReference>
<reference evidence="2 3" key="1">
    <citation type="journal article" date="2022" name="Nat. Genet.">
        <title>Improved pea reference genome and pan-genome highlight genomic features and evolutionary characteristics.</title>
        <authorList>
            <person name="Yang T."/>
            <person name="Liu R."/>
            <person name="Luo Y."/>
            <person name="Hu S."/>
            <person name="Wang D."/>
            <person name="Wang C."/>
            <person name="Pandey M.K."/>
            <person name="Ge S."/>
            <person name="Xu Q."/>
            <person name="Li N."/>
            <person name="Li G."/>
            <person name="Huang Y."/>
            <person name="Saxena R.K."/>
            <person name="Ji Y."/>
            <person name="Li M."/>
            <person name="Yan X."/>
            <person name="He Y."/>
            <person name="Liu Y."/>
            <person name="Wang X."/>
            <person name="Xiang C."/>
            <person name="Varshney R.K."/>
            <person name="Ding H."/>
            <person name="Gao S."/>
            <person name="Zong X."/>
        </authorList>
    </citation>
    <scope>NUCLEOTIDE SEQUENCE [LARGE SCALE GENOMIC DNA]</scope>
    <source>
        <strain evidence="2 3">cv. Zhongwan 6</strain>
    </source>
</reference>
<name>A0A9D4YF04_PEA</name>
<accession>A0A9D4YF04</accession>
<protein>
    <submittedName>
        <fullName evidence="2">Uncharacterized protein</fullName>
    </submittedName>
</protein>
<keyword evidence="3" id="KW-1185">Reference proteome</keyword>
<evidence type="ECO:0000256" key="1">
    <source>
        <dbReference type="SAM" id="MobiDB-lite"/>
    </source>
</evidence>
<dbReference type="AlphaFoldDB" id="A0A9D4YF04"/>
<feature type="region of interest" description="Disordered" evidence="1">
    <location>
        <begin position="1"/>
        <end position="20"/>
    </location>
</feature>
<evidence type="ECO:0000313" key="2">
    <source>
        <dbReference type="EMBL" id="KAI5438377.1"/>
    </source>
</evidence>